<dbReference type="PIRSF" id="PIRSF028458">
    <property type="entry name" value="UCP028458_glyceroPtfrase"/>
    <property type="match status" value="1"/>
</dbReference>
<evidence type="ECO:0000313" key="1">
    <source>
        <dbReference type="EMBL" id="MEI4549280.1"/>
    </source>
</evidence>
<dbReference type="SUPFAM" id="SSF53756">
    <property type="entry name" value="UDP-Glycosyltransferase/glycogen phosphorylase"/>
    <property type="match status" value="1"/>
</dbReference>
<reference evidence="1 2" key="1">
    <citation type="submission" date="2023-12" db="EMBL/GenBank/DDBJ databases">
        <title>Friends and Foes: Symbiotic and Algicidal bacterial influence on Karenia brevis blooms.</title>
        <authorList>
            <person name="Fei C."/>
            <person name="Mohamed A.R."/>
            <person name="Booker A."/>
            <person name="Arshad M."/>
            <person name="Klass S."/>
            <person name="Ahn S."/>
            <person name="Gilbert P.M."/>
            <person name="Heil C.A."/>
            <person name="Martinez J.M."/>
            <person name="Amin S.A."/>
        </authorList>
    </citation>
    <scope>NUCLEOTIDE SEQUENCE [LARGE SCALE GENOMIC DNA]</scope>
    <source>
        <strain evidence="1 2">CE15</strain>
    </source>
</reference>
<proteinExistence type="predicted"/>
<accession>A0ABU8ER55</accession>
<dbReference type="Proteomes" id="UP001382455">
    <property type="component" value="Unassembled WGS sequence"/>
</dbReference>
<organism evidence="1 2">
    <name type="scientific">Pseudoalteromonas spongiae</name>
    <dbReference type="NCBI Taxonomy" id="298657"/>
    <lineage>
        <taxon>Bacteria</taxon>
        <taxon>Pseudomonadati</taxon>
        <taxon>Pseudomonadota</taxon>
        <taxon>Gammaproteobacteria</taxon>
        <taxon>Alteromonadales</taxon>
        <taxon>Pseudoalteromonadaceae</taxon>
        <taxon>Pseudoalteromonas</taxon>
    </lineage>
</organism>
<name>A0ABU8ER55_9GAMM</name>
<sequence length="349" mass="40512">MRKYLFFISQNYSYAILRPLQQEIWRRGGEVAWFLWGNEVDANYLKEDEQVLKSVDAVKAFNPDAVFVPGNTVPRFFPGVKVAVFHGFNAGKLNRRGNNDHFNIRQCFDLYCTQGPDTTEPFKQLAKQHGYFNVVETGWPTLDPLFTDTLTEPTANKSKKTVLMCSTFSRNLTCAPHLFEQVKKLSTTGKWQWLVQFHPKMPKHIVEQYKSLESEHLQFVETDNVLPLLKQADVMLCDTSSVIQMFLVQNKPAVTFNNIDPKPYMVNFTEPNLLEEQLSYALQSPRDLTQQIGEYIKQLHPYRDGQSSGRVLDAVEKVLLGELTVEKTKPLNFIRNFKLRKKLKYWKFN</sequence>
<dbReference type="RefSeq" id="WP_336434884.1">
    <property type="nucleotide sequence ID" value="NZ_JBAWKS010000001.1"/>
</dbReference>
<dbReference type="InterPro" id="IPR043148">
    <property type="entry name" value="TagF_C"/>
</dbReference>
<gene>
    <name evidence="1" type="ORF">WAE96_06150</name>
</gene>
<evidence type="ECO:0000313" key="2">
    <source>
        <dbReference type="Proteomes" id="UP001382455"/>
    </source>
</evidence>
<dbReference type="InterPro" id="IPR016886">
    <property type="entry name" value="UCP028458_glyceroPtfrase"/>
</dbReference>
<dbReference type="Gene3D" id="3.40.50.12580">
    <property type="match status" value="1"/>
</dbReference>
<dbReference type="EMBL" id="JBAWKS010000001">
    <property type="protein sequence ID" value="MEI4549280.1"/>
    <property type="molecule type" value="Genomic_DNA"/>
</dbReference>
<comment type="caution">
    <text evidence="1">The sequence shown here is derived from an EMBL/GenBank/DDBJ whole genome shotgun (WGS) entry which is preliminary data.</text>
</comment>
<keyword evidence="2" id="KW-1185">Reference proteome</keyword>
<dbReference type="InterPro" id="IPR007554">
    <property type="entry name" value="Glycerophosphate_synth"/>
</dbReference>
<dbReference type="Pfam" id="PF04464">
    <property type="entry name" value="Glyphos_transf"/>
    <property type="match status" value="1"/>
</dbReference>
<protein>
    <submittedName>
        <fullName evidence="1">CDP-glycerol glycerophosphotransferase family protein</fullName>
    </submittedName>
</protein>